<proteinExistence type="predicted"/>
<evidence type="ECO:0000313" key="3">
    <source>
        <dbReference type="Proteomes" id="UP001500556"/>
    </source>
</evidence>
<reference evidence="2" key="3">
    <citation type="submission" date="2023-12" db="EMBL/GenBank/DDBJ databases">
        <authorList>
            <person name="Sun Q."/>
            <person name="Inoue M."/>
        </authorList>
    </citation>
    <scope>NUCLEOTIDE SEQUENCE</scope>
    <source>
        <strain evidence="2">JCM 18961</strain>
    </source>
</reference>
<name>A0ABP8XTX7_9MICO</name>
<comment type="caution">
    <text evidence="2">The sequence shown here is derived from an EMBL/GenBank/DDBJ whole genome shotgun (WGS) entry which is preliminary data.</text>
</comment>
<accession>A0ABP8XTX7</accession>
<evidence type="ECO:0000313" key="1">
    <source>
        <dbReference type="EMBL" id="GAA4714057.1"/>
    </source>
</evidence>
<evidence type="ECO:0000313" key="2">
    <source>
        <dbReference type="EMBL" id="GAA4714585.1"/>
    </source>
</evidence>
<dbReference type="EMBL" id="BAABLO010000001">
    <property type="protein sequence ID" value="GAA4714057.1"/>
    <property type="molecule type" value="Genomic_DNA"/>
</dbReference>
<reference evidence="2" key="1">
    <citation type="journal article" date="2014" name="Int. J. Syst. Evol. Microbiol.">
        <title>Complete genome of a new Firmicutes species belonging to the dominant human colonic microbiota ('Ruminococcus bicirculans') reveals two chromosomes and a selective capacity to utilize plant glucans.</title>
        <authorList>
            <consortium name="NISC Comparative Sequencing Program"/>
            <person name="Wegmann U."/>
            <person name="Louis P."/>
            <person name="Goesmann A."/>
            <person name="Henrissat B."/>
            <person name="Duncan S.H."/>
            <person name="Flint H.J."/>
        </authorList>
    </citation>
    <scope>NUCLEOTIDE SEQUENCE</scope>
    <source>
        <strain evidence="2">JCM 18961</strain>
    </source>
</reference>
<protein>
    <submittedName>
        <fullName evidence="2">Uncharacterized protein</fullName>
    </submittedName>
</protein>
<reference evidence="3" key="2">
    <citation type="journal article" date="2019" name="Int. J. Syst. Evol. Microbiol.">
        <title>The Global Catalogue of Microorganisms (GCM) 10K type strain sequencing project: providing services to taxonomists for standard genome sequencing and annotation.</title>
        <authorList>
            <consortium name="The Broad Institute Genomics Platform"/>
            <consortium name="The Broad Institute Genome Sequencing Center for Infectious Disease"/>
            <person name="Wu L."/>
            <person name="Ma J."/>
        </authorList>
    </citation>
    <scope>NUCLEOTIDE SEQUENCE [LARGE SCALE GENOMIC DNA]</scope>
    <source>
        <strain evidence="3">JCM 18961</strain>
    </source>
</reference>
<dbReference type="EMBL" id="BAABLO010000002">
    <property type="protein sequence ID" value="GAA4714585.1"/>
    <property type="molecule type" value="Genomic_DNA"/>
</dbReference>
<keyword evidence="3" id="KW-1185">Reference proteome</keyword>
<organism evidence="2 3">
    <name type="scientific">Pedococcus ginsenosidimutans</name>
    <dbReference type="NCBI Taxonomy" id="490570"/>
    <lineage>
        <taxon>Bacteria</taxon>
        <taxon>Bacillati</taxon>
        <taxon>Actinomycetota</taxon>
        <taxon>Actinomycetes</taxon>
        <taxon>Micrococcales</taxon>
        <taxon>Intrasporangiaceae</taxon>
        <taxon>Pedococcus</taxon>
    </lineage>
</organism>
<sequence>MAADSGRELERVTRQYEDALSLLAEHLLGESKIRALDATLEQWMRGLTSQPGYGGLRGRIALRWVDGESPDEAVEEATWRTNRRSSSPPKILLRIWLAASQGAARYQWR</sequence>
<gene>
    <name evidence="1" type="ORF">GCM10025782_07940</name>
    <name evidence="2" type="ORF">GCM10025782_08750</name>
</gene>
<dbReference type="Proteomes" id="UP001500556">
    <property type="component" value="Unassembled WGS sequence"/>
</dbReference>